<feature type="compositionally biased region" description="Polar residues" evidence="1">
    <location>
        <begin position="1"/>
        <end position="12"/>
    </location>
</feature>
<keyword evidence="3" id="KW-1185">Reference proteome</keyword>
<gene>
    <name evidence="2" type="ordered locus">CC_1020</name>
</gene>
<name>Q9A9G8_CAUVC</name>
<accession>Q9A9G8</accession>
<reference evidence="2 3" key="1">
    <citation type="journal article" date="2001" name="Proc. Natl. Acad. Sci. U.S.A.">
        <title>Complete genome sequence of Caulobacter crescentus.</title>
        <authorList>
            <person name="Nierman W.C."/>
            <person name="Feldblyum T.V."/>
            <person name="Laub M.T."/>
            <person name="Paulsen I.T."/>
            <person name="Nelson K.E."/>
            <person name="Eisen J.A."/>
            <person name="Heidelberg J.F."/>
            <person name="Alley M.R."/>
            <person name="Ohta N."/>
            <person name="Maddock J.R."/>
            <person name="Potocka I."/>
            <person name="Nelson W.C."/>
            <person name="Newton A."/>
            <person name="Stephens C."/>
            <person name="Phadke N.D."/>
            <person name="Ely B."/>
            <person name="DeBoy R.T."/>
            <person name="Dodson R.J."/>
            <person name="Durkin A.S."/>
            <person name="Gwinn M.L."/>
            <person name="Haft D.H."/>
            <person name="Kolonay J.F."/>
            <person name="Smit J."/>
            <person name="Craven M.B."/>
            <person name="Khouri H."/>
            <person name="Shetty J."/>
            <person name="Berry K."/>
            <person name="Utterback T."/>
            <person name="Tran K."/>
            <person name="Wolf A."/>
            <person name="Vamathevan J."/>
            <person name="Ermolaeva M."/>
            <person name="White O."/>
            <person name="Salzberg S.L."/>
            <person name="Venter J.C."/>
            <person name="Shapiro L."/>
            <person name="Fraser C.M."/>
        </authorList>
    </citation>
    <scope>NUCLEOTIDE SEQUENCE [LARGE SCALE GENOMIC DNA]</scope>
    <source>
        <strain evidence="3">ATCC 19089 / CB15</strain>
    </source>
</reference>
<evidence type="ECO:0000256" key="1">
    <source>
        <dbReference type="SAM" id="MobiDB-lite"/>
    </source>
</evidence>
<dbReference type="EnsemblBacteria" id="AAK23004">
    <property type="protein sequence ID" value="AAK23004"/>
    <property type="gene ID" value="CC_1020"/>
</dbReference>
<organism evidence="2 3">
    <name type="scientific">Caulobacter vibrioides (strain ATCC 19089 / CIP 103742 / CB 15)</name>
    <name type="common">Caulobacter crescentus</name>
    <dbReference type="NCBI Taxonomy" id="190650"/>
    <lineage>
        <taxon>Bacteria</taxon>
        <taxon>Pseudomonadati</taxon>
        <taxon>Pseudomonadota</taxon>
        <taxon>Alphaproteobacteria</taxon>
        <taxon>Caulobacterales</taxon>
        <taxon>Caulobacteraceae</taxon>
        <taxon>Caulobacter</taxon>
    </lineage>
</organism>
<dbReference type="KEGG" id="ccr:CC_1020"/>
<feature type="region of interest" description="Disordered" evidence="1">
    <location>
        <begin position="1"/>
        <end position="94"/>
    </location>
</feature>
<sequence>MRASLSRQNDSVLTREALEGEIRRTPGQGKAGLEPAHQNQDDQDHEDQAKAAAGEIAPRPAVPPGGQRADQGQDQKNNENRAEHGPKVPVEPASATVAREVMGSEFAAWLVGSEPKGSLKRVRLQPCGS</sequence>
<dbReference type="BioCyc" id="CAULO:CC1020-MONOMER"/>
<feature type="compositionally biased region" description="Basic and acidic residues" evidence="1">
    <location>
        <begin position="39"/>
        <end position="49"/>
    </location>
</feature>
<dbReference type="EMBL" id="AE005673">
    <property type="protein sequence ID" value="AAK23004.1"/>
    <property type="molecule type" value="Genomic_DNA"/>
</dbReference>
<proteinExistence type="predicted"/>
<dbReference type="HOGENOM" id="CLU_1944849_0_0_5"/>
<feature type="compositionally biased region" description="Basic and acidic residues" evidence="1">
    <location>
        <begin position="71"/>
        <end position="86"/>
    </location>
</feature>
<dbReference type="STRING" id="190650.CC_1020"/>
<protein>
    <submittedName>
        <fullName evidence="2">Uncharacterized protein</fullName>
    </submittedName>
</protein>
<dbReference type="Proteomes" id="UP000001816">
    <property type="component" value="Chromosome"/>
</dbReference>
<evidence type="ECO:0000313" key="3">
    <source>
        <dbReference type="Proteomes" id="UP000001816"/>
    </source>
</evidence>
<dbReference type="PIR" id="H87375">
    <property type="entry name" value="H87375"/>
</dbReference>
<evidence type="ECO:0000313" key="2">
    <source>
        <dbReference type="EMBL" id="AAK23004.1"/>
    </source>
</evidence>
<dbReference type="AlphaFoldDB" id="Q9A9G8"/>